<feature type="compositionally biased region" description="Polar residues" evidence="1">
    <location>
        <begin position="22"/>
        <end position="39"/>
    </location>
</feature>
<dbReference type="RefSeq" id="WP_151967777.1">
    <property type="nucleotide sequence ID" value="NZ_AP019860.1"/>
</dbReference>
<evidence type="ECO:0000256" key="2">
    <source>
        <dbReference type="SAM" id="Phobius"/>
    </source>
</evidence>
<keyword evidence="2" id="KW-0812">Transmembrane</keyword>
<dbReference type="AlphaFoldDB" id="A0A5S9F2Y3"/>
<dbReference type="KEGG" id="uam:UABAM_01936"/>
<dbReference type="EMBL" id="AP019860">
    <property type="protein sequence ID" value="BBM83583.1"/>
    <property type="molecule type" value="Genomic_DNA"/>
</dbReference>
<feature type="compositionally biased region" description="Basic and acidic residues" evidence="1">
    <location>
        <begin position="43"/>
        <end position="59"/>
    </location>
</feature>
<evidence type="ECO:0000313" key="3">
    <source>
        <dbReference type="EMBL" id="BBM83583.1"/>
    </source>
</evidence>
<organism evidence="3 4">
    <name type="scientific">Uabimicrobium amorphum</name>
    <dbReference type="NCBI Taxonomy" id="2596890"/>
    <lineage>
        <taxon>Bacteria</taxon>
        <taxon>Pseudomonadati</taxon>
        <taxon>Planctomycetota</taxon>
        <taxon>Candidatus Uabimicrobiia</taxon>
        <taxon>Candidatus Uabimicrobiales</taxon>
        <taxon>Candidatus Uabimicrobiaceae</taxon>
        <taxon>Candidatus Uabimicrobium</taxon>
    </lineage>
</organism>
<feature type="compositionally biased region" description="Polar residues" evidence="1">
    <location>
        <begin position="61"/>
        <end position="70"/>
    </location>
</feature>
<keyword evidence="4" id="KW-1185">Reference proteome</keyword>
<sequence>MKSKEKDPFQFFDDQSAAPEKVQSTASEKDQSSAPQKDQSAAPEKENSKEDVQKQREMFQELSQEASLTMQIKRDLETKKSRRDKIKQMCETSDIGLTAKIRMGIEGAQEDEDDNLADKYGYGYEDDKISATSASSDTRGGSRSVWNDYISPTAQIKKSLAQKWQTGEQLGLTEKIARSLLVNKDEDGGTVIETSVFWDLLILVLGLGGTVGLAFGAIWAINNLL</sequence>
<evidence type="ECO:0000313" key="4">
    <source>
        <dbReference type="Proteomes" id="UP000326354"/>
    </source>
</evidence>
<gene>
    <name evidence="3" type="ORF">UABAM_01936</name>
</gene>
<keyword evidence="2" id="KW-1133">Transmembrane helix</keyword>
<feature type="transmembrane region" description="Helical" evidence="2">
    <location>
        <begin position="200"/>
        <end position="221"/>
    </location>
</feature>
<feature type="region of interest" description="Disordered" evidence="1">
    <location>
        <begin position="1"/>
        <end position="87"/>
    </location>
</feature>
<dbReference type="Proteomes" id="UP000326354">
    <property type="component" value="Chromosome"/>
</dbReference>
<reference evidence="3 4" key="1">
    <citation type="submission" date="2019-08" db="EMBL/GenBank/DDBJ databases">
        <title>Complete genome sequence of Candidatus Uab amorphum.</title>
        <authorList>
            <person name="Shiratori T."/>
            <person name="Suzuki S."/>
            <person name="Kakizawa Y."/>
            <person name="Ishida K."/>
        </authorList>
    </citation>
    <scope>NUCLEOTIDE SEQUENCE [LARGE SCALE GENOMIC DNA]</scope>
    <source>
        <strain evidence="3 4">SRT547</strain>
    </source>
</reference>
<evidence type="ECO:0000256" key="1">
    <source>
        <dbReference type="SAM" id="MobiDB-lite"/>
    </source>
</evidence>
<accession>A0A5S9F2Y3</accession>
<name>A0A5S9F2Y3_UABAM</name>
<proteinExistence type="predicted"/>
<keyword evidence="2" id="KW-0472">Membrane</keyword>
<protein>
    <submittedName>
        <fullName evidence="3">Uncharacterized protein</fullName>
    </submittedName>
</protein>